<evidence type="ECO:0000313" key="2">
    <source>
        <dbReference type="EMBL" id="STX62057.1"/>
    </source>
</evidence>
<reference evidence="1 3" key="1">
    <citation type="submission" date="2015-11" db="EMBL/GenBank/DDBJ databases">
        <title>Genomic analysis of 38 Legionella species identifies large and diverse effector repertoires.</title>
        <authorList>
            <person name="Burstein D."/>
            <person name="Amaro F."/>
            <person name="Zusman T."/>
            <person name="Lifshitz Z."/>
            <person name="Cohen O."/>
            <person name="Gilbert J.A."/>
            <person name="Pupko T."/>
            <person name="Shuman H.A."/>
            <person name="Segal G."/>
        </authorList>
    </citation>
    <scope>NUCLEOTIDE SEQUENCE [LARGE SCALE GENOMIC DNA]</scope>
    <source>
        <strain evidence="1 3">ATCC 43877</strain>
    </source>
</reference>
<organism evidence="2 4">
    <name type="scientific">Legionella moravica</name>
    <dbReference type="NCBI Taxonomy" id="39962"/>
    <lineage>
        <taxon>Bacteria</taxon>
        <taxon>Pseudomonadati</taxon>
        <taxon>Pseudomonadota</taxon>
        <taxon>Gammaproteobacteria</taxon>
        <taxon>Legionellales</taxon>
        <taxon>Legionellaceae</taxon>
        <taxon>Legionella</taxon>
    </lineage>
</organism>
<dbReference type="RefSeq" id="WP_028383507.1">
    <property type="nucleotide sequence ID" value="NZ_CAAAJG010000002.1"/>
</dbReference>
<evidence type="ECO:0000313" key="3">
    <source>
        <dbReference type="Proteomes" id="UP000054985"/>
    </source>
</evidence>
<dbReference type="STRING" id="39962.Lmor_0919"/>
<dbReference type="EMBL" id="LNYN01000014">
    <property type="protein sequence ID" value="KTD35472.1"/>
    <property type="molecule type" value="Genomic_DNA"/>
</dbReference>
<sequence>MKNIAIKFSEDPYKYRAGWPGLILIRDGDVQFVEIKTSDKLHLSQIYTISAMKSVVPYKFKVVRLKKFKNK</sequence>
<name>A0A378JVL0_9GAMM</name>
<keyword evidence="3" id="KW-1185">Reference proteome</keyword>
<dbReference type="Proteomes" id="UP000054985">
    <property type="component" value="Unassembled WGS sequence"/>
</dbReference>
<dbReference type="OrthoDB" id="7054803at2"/>
<dbReference type="AlphaFoldDB" id="A0A378JVL0"/>
<evidence type="ECO:0000313" key="4">
    <source>
        <dbReference type="Proteomes" id="UP000254040"/>
    </source>
</evidence>
<dbReference type="EMBL" id="UGOG01000001">
    <property type="protein sequence ID" value="STX62057.1"/>
    <property type="molecule type" value="Genomic_DNA"/>
</dbReference>
<proteinExistence type="predicted"/>
<dbReference type="Proteomes" id="UP000254040">
    <property type="component" value="Unassembled WGS sequence"/>
</dbReference>
<accession>A0A378JVL0</accession>
<reference evidence="2 4" key="2">
    <citation type="submission" date="2018-06" db="EMBL/GenBank/DDBJ databases">
        <authorList>
            <consortium name="Pathogen Informatics"/>
            <person name="Doyle S."/>
        </authorList>
    </citation>
    <scope>NUCLEOTIDE SEQUENCE [LARGE SCALE GENOMIC DNA]</scope>
    <source>
        <strain evidence="2 4">NCTC12239</strain>
    </source>
</reference>
<evidence type="ECO:0000313" key="1">
    <source>
        <dbReference type="EMBL" id="KTD35472.1"/>
    </source>
</evidence>
<protein>
    <submittedName>
        <fullName evidence="2">Uncharacterized protein</fullName>
    </submittedName>
</protein>
<gene>
    <name evidence="1" type="ORF">Lmor_0919</name>
    <name evidence="2" type="ORF">NCTC12239_00975</name>
</gene>